<comment type="cofactor">
    <cofactor evidence="3">
        <name>FAD</name>
        <dbReference type="ChEBI" id="CHEBI:57692"/>
    </cofactor>
</comment>
<feature type="chain" id="PRO_5040282388" evidence="4">
    <location>
        <begin position="17"/>
        <end position="595"/>
    </location>
</feature>
<dbReference type="GeneID" id="63837060"/>
<keyword evidence="3" id="KW-0274">FAD</keyword>
<dbReference type="PIRSF" id="PIRSF000137">
    <property type="entry name" value="Alcohol_oxidase"/>
    <property type="match status" value="1"/>
</dbReference>
<keyword evidence="4" id="KW-0732">Signal</keyword>
<dbReference type="InterPro" id="IPR012132">
    <property type="entry name" value="GMC_OxRdtase"/>
</dbReference>
<dbReference type="RefSeq" id="XP_040780392.1">
    <property type="nucleotide sequence ID" value="XM_040919931.1"/>
</dbReference>
<dbReference type="GO" id="GO:0044550">
    <property type="term" value="P:secondary metabolite biosynthetic process"/>
    <property type="evidence" value="ECO:0007669"/>
    <property type="project" value="TreeGrafter"/>
</dbReference>
<sequence>MNNLLFSLCAIAPALAAMGSSYQSSQFDYVVVGGGTAGLVVANRLSEDPNVTVAIIEAGTWIAKSIGNLSEVPAYASELLDENLVNPAIGWEFTTTPQAGLNNTVIEYPRAKAVRIFYIFSLYFTMNDMAYSRSSVGAYQLWADTVGDQSYTWDGVLPYYLKSMNFTPPDASTRFPNASNPSYDASETTNTGPLDITYPAYAEPWSTWVAKGLEALGIAPTDALLDGTLNGSTWQLLTVDHTTGHRASSDQAFLVPVQNRSNLVIIDETLAERVIFSTDKVATGVEATTGNTTFSITATKEVIISAGVFQSPQLLMVSGVGPEALLQQYGIPVVADLPGVGQGMKDHIIMPLTYQIDLAYIDASDPAIVSEFDDQASGPLTNPGGDFVGLEKVPASLRANWSAETNATLDALPADWPELEYIMVPAAVTSGATAGVAYGTIFATLVAPQSVGNVSITSANMSVEPAINPNWLTAQTDLDILVAGFKRVRQMVASEAMAPVIVAEVLPGTSVQTDEEILEYFQLAATSNSHAHSTNHMGNSSNPNAVVGTTGKVYGVTNLRVIDASIFPFLLPGPGPQAHVYMLAEKLAAAIQQGQ</sequence>
<evidence type="ECO:0000313" key="7">
    <source>
        <dbReference type="EMBL" id="KAF3769431.1"/>
    </source>
</evidence>
<reference evidence="7" key="1">
    <citation type="journal article" date="2020" name="Phytopathology">
        <title>Genome sequence of the chestnut blight fungus Cryphonectria parasitica EP155: A fundamental resource for an archetypical invasive plant pathogen.</title>
        <authorList>
            <person name="Crouch J.A."/>
            <person name="Dawe A."/>
            <person name="Aerts A."/>
            <person name="Barry K."/>
            <person name="Churchill A.C.L."/>
            <person name="Grimwood J."/>
            <person name="Hillman B."/>
            <person name="Milgroom M.G."/>
            <person name="Pangilinan J."/>
            <person name="Smith M."/>
            <person name="Salamov A."/>
            <person name="Schmutz J."/>
            <person name="Yadav J."/>
            <person name="Grigoriev I.V."/>
            <person name="Nuss D."/>
        </authorList>
    </citation>
    <scope>NUCLEOTIDE SEQUENCE</scope>
    <source>
        <strain evidence="7">EP155</strain>
    </source>
</reference>
<dbReference type="Pfam" id="PF00732">
    <property type="entry name" value="GMC_oxred_N"/>
    <property type="match status" value="1"/>
</dbReference>
<gene>
    <name evidence="7" type="ORF">M406DRAFT_324947</name>
</gene>
<keyword evidence="8" id="KW-1185">Reference proteome</keyword>
<dbReference type="GO" id="GO:0050660">
    <property type="term" value="F:flavin adenine dinucleotide binding"/>
    <property type="evidence" value="ECO:0007669"/>
    <property type="project" value="InterPro"/>
</dbReference>
<evidence type="ECO:0000259" key="5">
    <source>
        <dbReference type="Pfam" id="PF00732"/>
    </source>
</evidence>
<feature type="binding site" evidence="3">
    <location>
        <begin position="576"/>
        <end position="577"/>
    </location>
    <ligand>
        <name>FAD</name>
        <dbReference type="ChEBI" id="CHEBI:57692"/>
    </ligand>
</feature>
<dbReference type="GO" id="GO:0016614">
    <property type="term" value="F:oxidoreductase activity, acting on CH-OH group of donors"/>
    <property type="evidence" value="ECO:0007669"/>
    <property type="project" value="InterPro"/>
</dbReference>
<comment type="similarity">
    <text evidence="1">Belongs to the GMC oxidoreductase family.</text>
</comment>
<dbReference type="OrthoDB" id="269227at2759"/>
<dbReference type="Gene3D" id="3.50.50.60">
    <property type="entry name" value="FAD/NAD(P)-binding domain"/>
    <property type="match status" value="1"/>
</dbReference>
<dbReference type="EMBL" id="MU032344">
    <property type="protein sequence ID" value="KAF3769431.1"/>
    <property type="molecule type" value="Genomic_DNA"/>
</dbReference>
<dbReference type="Proteomes" id="UP000803844">
    <property type="component" value="Unassembled WGS sequence"/>
</dbReference>
<protein>
    <submittedName>
        <fullName evidence="7">Alcohol oxidase</fullName>
    </submittedName>
</protein>
<feature type="domain" description="Glucose-methanol-choline oxidoreductase C-terminal" evidence="6">
    <location>
        <begin position="448"/>
        <end position="584"/>
    </location>
</feature>
<accession>A0A9P5CTH6</accession>
<evidence type="ECO:0000256" key="4">
    <source>
        <dbReference type="SAM" id="SignalP"/>
    </source>
</evidence>
<evidence type="ECO:0000256" key="1">
    <source>
        <dbReference type="ARBA" id="ARBA00010790"/>
    </source>
</evidence>
<evidence type="ECO:0000256" key="3">
    <source>
        <dbReference type="PIRSR" id="PIRSR000137-2"/>
    </source>
</evidence>
<dbReference type="Gene3D" id="3.30.560.10">
    <property type="entry name" value="Glucose Oxidase, domain 3"/>
    <property type="match status" value="1"/>
</dbReference>
<feature type="signal peptide" evidence="4">
    <location>
        <begin position="1"/>
        <end position="16"/>
    </location>
</feature>
<dbReference type="SUPFAM" id="SSF54373">
    <property type="entry name" value="FAD-linked reductases, C-terminal domain"/>
    <property type="match status" value="1"/>
</dbReference>
<evidence type="ECO:0000313" key="8">
    <source>
        <dbReference type="Proteomes" id="UP000803844"/>
    </source>
</evidence>
<dbReference type="InterPro" id="IPR000172">
    <property type="entry name" value="GMC_OxRdtase_N"/>
</dbReference>
<proteinExistence type="inferred from homology"/>
<dbReference type="PANTHER" id="PTHR11552">
    <property type="entry name" value="GLUCOSE-METHANOL-CHOLINE GMC OXIDOREDUCTASE"/>
    <property type="match status" value="1"/>
</dbReference>
<evidence type="ECO:0000259" key="6">
    <source>
        <dbReference type="Pfam" id="PF05199"/>
    </source>
</evidence>
<evidence type="ECO:0000256" key="2">
    <source>
        <dbReference type="ARBA" id="ARBA00023180"/>
    </source>
</evidence>
<organism evidence="7 8">
    <name type="scientific">Cryphonectria parasitica (strain ATCC 38755 / EP155)</name>
    <dbReference type="NCBI Taxonomy" id="660469"/>
    <lineage>
        <taxon>Eukaryota</taxon>
        <taxon>Fungi</taxon>
        <taxon>Dikarya</taxon>
        <taxon>Ascomycota</taxon>
        <taxon>Pezizomycotina</taxon>
        <taxon>Sordariomycetes</taxon>
        <taxon>Sordariomycetidae</taxon>
        <taxon>Diaporthales</taxon>
        <taxon>Cryphonectriaceae</taxon>
        <taxon>Cryphonectria-Endothia species complex</taxon>
        <taxon>Cryphonectria</taxon>
    </lineage>
</organism>
<comment type="caution">
    <text evidence="7">The sequence shown here is derived from an EMBL/GenBank/DDBJ whole genome shotgun (WGS) entry which is preliminary data.</text>
</comment>
<dbReference type="PANTHER" id="PTHR11552:SF138">
    <property type="entry name" value="DEHYDROGENASE PKFF-RELATED"/>
    <property type="match status" value="1"/>
</dbReference>
<dbReference type="InterPro" id="IPR036188">
    <property type="entry name" value="FAD/NAD-bd_sf"/>
</dbReference>
<dbReference type="AlphaFoldDB" id="A0A9P5CTH6"/>
<dbReference type="SUPFAM" id="SSF51905">
    <property type="entry name" value="FAD/NAD(P)-binding domain"/>
    <property type="match status" value="1"/>
</dbReference>
<feature type="domain" description="Glucose-methanol-choline oxidoreductase N-terminal" evidence="5">
    <location>
        <begin position="125"/>
        <end position="348"/>
    </location>
</feature>
<name>A0A9P5CTH6_CRYP1</name>
<keyword evidence="3" id="KW-0285">Flavoprotein</keyword>
<keyword evidence="2" id="KW-0325">Glycoprotein</keyword>
<dbReference type="Pfam" id="PF05199">
    <property type="entry name" value="GMC_oxred_C"/>
    <property type="match status" value="1"/>
</dbReference>
<dbReference type="InterPro" id="IPR007867">
    <property type="entry name" value="GMC_OxRtase_C"/>
</dbReference>